<evidence type="ECO:0000313" key="9">
    <source>
        <dbReference type="Proteomes" id="UP000620366"/>
    </source>
</evidence>
<feature type="domain" description="ABC transmembrane type-1" evidence="7">
    <location>
        <begin position="18"/>
        <end position="197"/>
    </location>
</feature>
<feature type="transmembrane region" description="Helical" evidence="6">
    <location>
        <begin position="144"/>
        <end position="167"/>
    </location>
</feature>
<dbReference type="GO" id="GO:0005886">
    <property type="term" value="C:plasma membrane"/>
    <property type="evidence" value="ECO:0007669"/>
    <property type="project" value="UniProtKB-SubCell"/>
</dbReference>
<feature type="transmembrane region" description="Helical" evidence="6">
    <location>
        <begin position="22"/>
        <end position="43"/>
    </location>
</feature>
<keyword evidence="2 6" id="KW-0813">Transport</keyword>
<feature type="transmembrane region" description="Helical" evidence="6">
    <location>
        <begin position="179"/>
        <end position="200"/>
    </location>
</feature>
<organism evidence="8 9">
    <name type="scientific">Feifania hominis</name>
    <dbReference type="NCBI Taxonomy" id="2763660"/>
    <lineage>
        <taxon>Bacteria</taxon>
        <taxon>Bacillati</taxon>
        <taxon>Bacillota</taxon>
        <taxon>Clostridia</taxon>
        <taxon>Eubacteriales</taxon>
        <taxon>Feifaniaceae</taxon>
        <taxon>Feifania</taxon>
    </lineage>
</organism>
<dbReference type="Pfam" id="PF00528">
    <property type="entry name" value="BPD_transp_1"/>
    <property type="match status" value="1"/>
</dbReference>
<dbReference type="SUPFAM" id="SSF161098">
    <property type="entry name" value="MetI-like"/>
    <property type="match status" value="1"/>
</dbReference>
<dbReference type="PANTHER" id="PTHR30177:SF4">
    <property type="entry name" value="OSMOPROTECTANT IMPORT PERMEASE PROTEIN OSMW"/>
    <property type="match status" value="1"/>
</dbReference>
<reference evidence="8" key="1">
    <citation type="submission" date="2020-08" db="EMBL/GenBank/DDBJ databases">
        <title>Genome public.</title>
        <authorList>
            <person name="Liu C."/>
            <person name="Sun Q."/>
        </authorList>
    </citation>
    <scope>NUCLEOTIDE SEQUENCE</scope>
    <source>
        <strain evidence="8">BX7</strain>
    </source>
</reference>
<dbReference type="GO" id="GO:0055085">
    <property type="term" value="P:transmembrane transport"/>
    <property type="evidence" value="ECO:0007669"/>
    <property type="project" value="InterPro"/>
</dbReference>
<evidence type="ECO:0000256" key="1">
    <source>
        <dbReference type="ARBA" id="ARBA00004141"/>
    </source>
</evidence>
<proteinExistence type="inferred from homology"/>
<dbReference type="Gene3D" id="1.10.3720.10">
    <property type="entry name" value="MetI-like"/>
    <property type="match status" value="1"/>
</dbReference>
<dbReference type="AlphaFoldDB" id="A0A926HTZ2"/>
<dbReference type="PANTHER" id="PTHR30177">
    <property type="entry name" value="GLYCINE BETAINE/L-PROLINE TRANSPORT SYSTEM PERMEASE PROTEIN PROW"/>
    <property type="match status" value="1"/>
</dbReference>
<dbReference type="EMBL" id="JACRSP010000001">
    <property type="protein sequence ID" value="MBC8535400.1"/>
    <property type="molecule type" value="Genomic_DNA"/>
</dbReference>
<evidence type="ECO:0000256" key="2">
    <source>
        <dbReference type="ARBA" id="ARBA00022448"/>
    </source>
</evidence>
<evidence type="ECO:0000256" key="5">
    <source>
        <dbReference type="ARBA" id="ARBA00023136"/>
    </source>
</evidence>
<dbReference type="Proteomes" id="UP000620366">
    <property type="component" value="Unassembled WGS sequence"/>
</dbReference>
<dbReference type="InterPro" id="IPR000515">
    <property type="entry name" value="MetI-like"/>
</dbReference>
<evidence type="ECO:0000313" key="8">
    <source>
        <dbReference type="EMBL" id="MBC8535400.1"/>
    </source>
</evidence>
<dbReference type="PROSITE" id="PS50928">
    <property type="entry name" value="ABC_TM1"/>
    <property type="match status" value="1"/>
</dbReference>
<dbReference type="InterPro" id="IPR051204">
    <property type="entry name" value="ABC_transp_perm/SBD"/>
</dbReference>
<evidence type="ECO:0000256" key="3">
    <source>
        <dbReference type="ARBA" id="ARBA00022692"/>
    </source>
</evidence>
<evidence type="ECO:0000256" key="4">
    <source>
        <dbReference type="ARBA" id="ARBA00022989"/>
    </source>
</evidence>
<gene>
    <name evidence="8" type="ORF">H8695_01650</name>
</gene>
<keyword evidence="4 6" id="KW-1133">Transmembrane helix</keyword>
<comment type="similarity">
    <text evidence="6">Belongs to the binding-protein-dependent transport system permease family.</text>
</comment>
<evidence type="ECO:0000256" key="6">
    <source>
        <dbReference type="RuleBase" id="RU363032"/>
    </source>
</evidence>
<keyword evidence="9" id="KW-1185">Reference proteome</keyword>
<dbReference type="InterPro" id="IPR035906">
    <property type="entry name" value="MetI-like_sf"/>
</dbReference>
<dbReference type="CDD" id="cd06261">
    <property type="entry name" value="TM_PBP2"/>
    <property type="match status" value="1"/>
</dbReference>
<feature type="transmembrane region" description="Helical" evidence="6">
    <location>
        <begin position="52"/>
        <end position="76"/>
    </location>
</feature>
<sequence length="215" mass="23223">MTLERFFDTYGLMLLKAIGTHLMYVVVSVSAGFVVALVLGVLLSRVPRLSKVILPVISIFQTIPGIVFIGVLFLWIGMVPLTVFIALGVYAVFPILKNTYVGILSVEDKYKEAARGCGMGKWAILTRVELPLAMPTIIAGVRMSAIYTVSWAVLSTMIGLGGLGEFIYRGINTNNNELILIGALPAALMAIGIGLLIDWIQKKVTPRGLQQGGVK</sequence>
<comment type="subcellular location">
    <subcellularLocation>
        <location evidence="6">Cell membrane</location>
        <topology evidence="6">Multi-pass membrane protein</topology>
    </subcellularLocation>
    <subcellularLocation>
        <location evidence="1">Membrane</location>
        <topology evidence="1">Multi-pass membrane protein</topology>
    </subcellularLocation>
</comment>
<dbReference type="GO" id="GO:0031460">
    <property type="term" value="P:glycine betaine transport"/>
    <property type="evidence" value="ECO:0007669"/>
    <property type="project" value="TreeGrafter"/>
</dbReference>
<name>A0A926HTZ2_9FIRM</name>
<keyword evidence="3 6" id="KW-0812">Transmembrane</keyword>
<keyword evidence="5 6" id="KW-0472">Membrane</keyword>
<evidence type="ECO:0000259" key="7">
    <source>
        <dbReference type="PROSITE" id="PS50928"/>
    </source>
</evidence>
<dbReference type="RefSeq" id="WP_249299110.1">
    <property type="nucleotide sequence ID" value="NZ_JACRSP010000001.1"/>
</dbReference>
<accession>A0A926HTZ2</accession>
<feature type="transmembrane region" description="Helical" evidence="6">
    <location>
        <begin position="82"/>
        <end position="106"/>
    </location>
</feature>
<protein>
    <submittedName>
        <fullName evidence="8">ABC transporter permease</fullName>
    </submittedName>
</protein>
<comment type="caution">
    <text evidence="8">The sequence shown here is derived from an EMBL/GenBank/DDBJ whole genome shotgun (WGS) entry which is preliminary data.</text>
</comment>